<organism evidence="2 3">
    <name type="scientific">Aliiroseovarius salicola</name>
    <dbReference type="NCBI Taxonomy" id="3009082"/>
    <lineage>
        <taxon>Bacteria</taxon>
        <taxon>Pseudomonadati</taxon>
        <taxon>Pseudomonadota</taxon>
        <taxon>Alphaproteobacteria</taxon>
        <taxon>Rhodobacterales</taxon>
        <taxon>Paracoccaceae</taxon>
        <taxon>Aliiroseovarius</taxon>
    </lineage>
</organism>
<feature type="transmembrane region" description="Helical" evidence="1">
    <location>
        <begin position="17"/>
        <end position="36"/>
    </location>
</feature>
<evidence type="ECO:0000313" key="3">
    <source>
        <dbReference type="Proteomes" id="UP001528040"/>
    </source>
</evidence>
<dbReference type="EMBL" id="JAQIIO010000001">
    <property type="protein sequence ID" value="MDA5092507.1"/>
    <property type="molecule type" value="Genomic_DNA"/>
</dbReference>
<keyword evidence="1" id="KW-0812">Transmembrane</keyword>
<proteinExistence type="predicted"/>
<keyword evidence="1" id="KW-1133">Transmembrane helix</keyword>
<accession>A0ABT4VY57</accession>
<comment type="caution">
    <text evidence="2">The sequence shown here is derived from an EMBL/GenBank/DDBJ whole genome shotgun (WGS) entry which is preliminary data.</text>
</comment>
<reference evidence="2 3" key="1">
    <citation type="submission" date="2023-01" db="EMBL/GenBank/DDBJ databases">
        <authorList>
            <person name="Yoon J.-W."/>
        </authorList>
    </citation>
    <scope>NUCLEOTIDE SEQUENCE [LARGE SCALE GENOMIC DNA]</scope>
    <source>
        <strain evidence="2 3">KMU-50</strain>
    </source>
</reference>
<protein>
    <submittedName>
        <fullName evidence="2">Uncharacterized protein</fullName>
    </submittedName>
</protein>
<gene>
    <name evidence="2" type="ORF">O2N63_00190</name>
</gene>
<name>A0ABT4VY57_9RHOB</name>
<sequence>MSFEPYSPFSQALGDPLFGALLVAGLWSYWFGGIYARYWIMRYIRLAGLVLLIMLIFYLIGILALGAGAQLAEWWFGQSPS</sequence>
<feature type="transmembrane region" description="Helical" evidence="1">
    <location>
        <begin position="48"/>
        <end position="72"/>
    </location>
</feature>
<dbReference type="Proteomes" id="UP001528040">
    <property type="component" value="Unassembled WGS sequence"/>
</dbReference>
<evidence type="ECO:0000256" key="1">
    <source>
        <dbReference type="SAM" id="Phobius"/>
    </source>
</evidence>
<keyword evidence="1" id="KW-0472">Membrane</keyword>
<keyword evidence="3" id="KW-1185">Reference proteome</keyword>
<dbReference type="RefSeq" id="WP_271051980.1">
    <property type="nucleotide sequence ID" value="NZ_JAQIIO010000001.1"/>
</dbReference>
<evidence type="ECO:0000313" key="2">
    <source>
        <dbReference type="EMBL" id="MDA5092507.1"/>
    </source>
</evidence>